<dbReference type="EMBL" id="JAPDRK010000003">
    <property type="protein sequence ID" value="KAJ9614573.1"/>
    <property type="molecule type" value="Genomic_DNA"/>
</dbReference>
<reference evidence="2" key="1">
    <citation type="submission" date="2022-10" db="EMBL/GenBank/DDBJ databases">
        <title>Culturing micro-colonial fungi from biological soil crusts in the Mojave desert and describing Neophaeococcomyces mojavensis, and introducing the new genera and species Taxawa tesnikishii.</title>
        <authorList>
            <person name="Kurbessoian T."/>
            <person name="Stajich J.E."/>
        </authorList>
    </citation>
    <scope>NUCLEOTIDE SEQUENCE</scope>
    <source>
        <strain evidence="2">TK_41</strain>
    </source>
</reference>
<keyword evidence="3" id="KW-1185">Reference proteome</keyword>
<evidence type="ECO:0000313" key="2">
    <source>
        <dbReference type="EMBL" id="KAJ9614573.1"/>
    </source>
</evidence>
<organism evidence="2 3">
    <name type="scientific">Cladophialophora chaetospira</name>
    <dbReference type="NCBI Taxonomy" id="386627"/>
    <lineage>
        <taxon>Eukaryota</taxon>
        <taxon>Fungi</taxon>
        <taxon>Dikarya</taxon>
        <taxon>Ascomycota</taxon>
        <taxon>Pezizomycotina</taxon>
        <taxon>Eurotiomycetes</taxon>
        <taxon>Chaetothyriomycetidae</taxon>
        <taxon>Chaetothyriales</taxon>
        <taxon>Herpotrichiellaceae</taxon>
        <taxon>Cladophialophora</taxon>
    </lineage>
</organism>
<dbReference type="Proteomes" id="UP001172673">
    <property type="component" value="Unassembled WGS sequence"/>
</dbReference>
<feature type="region of interest" description="Disordered" evidence="1">
    <location>
        <begin position="87"/>
        <end position="115"/>
    </location>
</feature>
<sequence>MPHIEELTPFTANGEKHFDRDVFDAQDPISELDRQLLRELLNPLLVAGPRQSSLITSGYLAAKAKLARVEKLSLLGSAHEQASMLNSPTKDLDTHHSLDQKLQWSRRSSPGPQTAVSTMNAAATTEYDVADHLVRFSSLQMASKHDEVRHFCDDHNMRIKWRRRTLIFEKTP</sequence>
<accession>A0AA39CNU4</accession>
<evidence type="ECO:0000313" key="3">
    <source>
        <dbReference type="Proteomes" id="UP001172673"/>
    </source>
</evidence>
<feature type="compositionally biased region" description="Basic and acidic residues" evidence="1">
    <location>
        <begin position="90"/>
        <end position="99"/>
    </location>
</feature>
<feature type="compositionally biased region" description="Polar residues" evidence="1">
    <location>
        <begin position="100"/>
        <end position="115"/>
    </location>
</feature>
<proteinExistence type="predicted"/>
<dbReference type="AlphaFoldDB" id="A0AA39CNU4"/>
<evidence type="ECO:0000256" key="1">
    <source>
        <dbReference type="SAM" id="MobiDB-lite"/>
    </source>
</evidence>
<protein>
    <submittedName>
        <fullName evidence="2">Uncharacterized protein</fullName>
    </submittedName>
</protein>
<comment type="caution">
    <text evidence="2">The sequence shown here is derived from an EMBL/GenBank/DDBJ whole genome shotgun (WGS) entry which is preliminary data.</text>
</comment>
<name>A0AA39CNU4_9EURO</name>
<gene>
    <name evidence="2" type="ORF">H2200_002710</name>
</gene>